<sequence length="159" mass="16630">MAAGAAVLLGGLTAGILLIPADDEGDGTGSGGSVSLSAEGVVACSTSIAEGRVAKVEQLAGGKRFRVLLTVERTYKPTDEARQRLTFTTEEPDAEAYYRAGVRMLVLVPSHENEAPSTYREGDPPPNASAESKDRLQWGRAWVQKALPAAKGIECSGKG</sequence>
<evidence type="ECO:0000313" key="2">
    <source>
        <dbReference type="EMBL" id="MDT0487522.1"/>
    </source>
</evidence>
<protein>
    <recommendedName>
        <fullName evidence="4">TNase-like domain-containing protein</fullName>
    </recommendedName>
</protein>
<feature type="region of interest" description="Disordered" evidence="1">
    <location>
        <begin position="113"/>
        <end position="135"/>
    </location>
</feature>
<gene>
    <name evidence="2" type="ORF">RNB18_46440</name>
</gene>
<dbReference type="Proteomes" id="UP001183824">
    <property type="component" value="Unassembled WGS sequence"/>
</dbReference>
<evidence type="ECO:0000313" key="3">
    <source>
        <dbReference type="Proteomes" id="UP001183824"/>
    </source>
</evidence>
<evidence type="ECO:0000256" key="1">
    <source>
        <dbReference type="SAM" id="MobiDB-lite"/>
    </source>
</evidence>
<reference evidence="3" key="1">
    <citation type="submission" date="2023-07" db="EMBL/GenBank/DDBJ databases">
        <title>30 novel species of actinomycetes from the DSMZ collection.</title>
        <authorList>
            <person name="Nouioui I."/>
        </authorList>
    </citation>
    <scope>NUCLEOTIDE SEQUENCE [LARGE SCALE GENOMIC DNA]</scope>
    <source>
        <strain evidence="3">DSM 41640</strain>
    </source>
</reference>
<organism evidence="2 3">
    <name type="scientific">Streptomyces doebereineriae</name>
    <dbReference type="NCBI Taxonomy" id="3075528"/>
    <lineage>
        <taxon>Bacteria</taxon>
        <taxon>Bacillati</taxon>
        <taxon>Actinomycetota</taxon>
        <taxon>Actinomycetes</taxon>
        <taxon>Kitasatosporales</taxon>
        <taxon>Streptomycetaceae</taxon>
        <taxon>Streptomyces</taxon>
    </lineage>
</organism>
<name>A0ABU2VPI6_9ACTN</name>
<proteinExistence type="predicted"/>
<keyword evidence="3" id="KW-1185">Reference proteome</keyword>
<comment type="caution">
    <text evidence="2">The sequence shown here is derived from an EMBL/GenBank/DDBJ whole genome shotgun (WGS) entry which is preliminary data.</text>
</comment>
<evidence type="ECO:0008006" key="4">
    <source>
        <dbReference type="Google" id="ProtNLM"/>
    </source>
</evidence>
<dbReference type="RefSeq" id="WP_311720208.1">
    <property type="nucleotide sequence ID" value="NZ_JAVREZ010000029.1"/>
</dbReference>
<accession>A0ABU2VPI6</accession>
<dbReference type="EMBL" id="JAVREZ010000029">
    <property type="protein sequence ID" value="MDT0487522.1"/>
    <property type="molecule type" value="Genomic_DNA"/>
</dbReference>